<dbReference type="SUPFAM" id="SSF57535">
    <property type="entry name" value="Complement control module/SCR domain"/>
    <property type="match status" value="3"/>
</dbReference>
<evidence type="ECO:0000256" key="2">
    <source>
        <dbReference type="ARBA" id="ARBA00022729"/>
    </source>
</evidence>
<name>A0A8C8DM63_9TELE</name>
<reference evidence="8" key="2">
    <citation type="submission" date="2025-09" db="UniProtKB">
        <authorList>
            <consortium name="Ensembl"/>
        </authorList>
    </citation>
    <scope>IDENTIFICATION</scope>
</reference>
<keyword evidence="5" id="KW-0325">Glycoprotein</keyword>
<keyword evidence="4 6" id="KW-1015">Disulfide bond</keyword>
<dbReference type="InterPro" id="IPR000436">
    <property type="entry name" value="Sushi_SCR_CCP_dom"/>
</dbReference>
<dbReference type="Pfam" id="PF00084">
    <property type="entry name" value="Sushi"/>
    <property type="match status" value="3"/>
</dbReference>
<dbReference type="CDD" id="cd00033">
    <property type="entry name" value="CCP"/>
    <property type="match status" value="3"/>
</dbReference>
<evidence type="ECO:0000256" key="6">
    <source>
        <dbReference type="PROSITE-ProRule" id="PRU00302"/>
    </source>
</evidence>
<comment type="caution">
    <text evidence="6">Lacks conserved residue(s) required for the propagation of feature annotation.</text>
</comment>
<keyword evidence="1 6" id="KW-0768">Sushi</keyword>
<dbReference type="Proteomes" id="UP000694383">
    <property type="component" value="Unplaced"/>
</dbReference>
<evidence type="ECO:0000256" key="1">
    <source>
        <dbReference type="ARBA" id="ARBA00022659"/>
    </source>
</evidence>
<evidence type="ECO:0000256" key="4">
    <source>
        <dbReference type="ARBA" id="ARBA00023157"/>
    </source>
</evidence>
<dbReference type="PANTHER" id="PTHR46393:SF7">
    <property type="entry name" value="COMPLEMENT C2"/>
    <property type="match status" value="1"/>
</dbReference>
<dbReference type="Gene3D" id="2.10.70.10">
    <property type="entry name" value="Complement Module, domain 1"/>
    <property type="match status" value="3"/>
</dbReference>
<dbReference type="AlphaFoldDB" id="A0A8C8DM63"/>
<dbReference type="GeneTree" id="ENSGT00990000213619"/>
<accession>A0A8C8DM63</accession>
<dbReference type="SMART" id="SM00032">
    <property type="entry name" value="CCP"/>
    <property type="match status" value="3"/>
</dbReference>
<dbReference type="Ensembl" id="ENSOSIT00000016126.1">
    <property type="protein sequence ID" value="ENSOSIP00000015248.1"/>
    <property type="gene ID" value="ENSOSIG00000008541.1"/>
</dbReference>
<evidence type="ECO:0000313" key="8">
    <source>
        <dbReference type="Ensembl" id="ENSOSIP00000015248.1"/>
    </source>
</evidence>
<evidence type="ECO:0000313" key="9">
    <source>
        <dbReference type="Proteomes" id="UP000694383"/>
    </source>
</evidence>
<feature type="domain" description="Sushi" evidence="7">
    <location>
        <begin position="163"/>
        <end position="223"/>
    </location>
</feature>
<feature type="disulfide bond" evidence="6">
    <location>
        <begin position="67"/>
        <end position="94"/>
    </location>
</feature>
<feature type="domain" description="Sushi" evidence="7">
    <location>
        <begin position="99"/>
        <end position="162"/>
    </location>
</feature>
<protein>
    <recommendedName>
        <fullName evidence="7">Sushi domain-containing protein</fullName>
    </recommendedName>
</protein>
<feature type="disulfide bond" evidence="6">
    <location>
        <begin position="165"/>
        <end position="208"/>
    </location>
</feature>
<dbReference type="PANTHER" id="PTHR46393">
    <property type="entry name" value="SUSHI DOMAIN-CONTAINING PROTEIN"/>
    <property type="match status" value="1"/>
</dbReference>
<feature type="domain" description="Sushi" evidence="7">
    <location>
        <begin position="35"/>
        <end position="96"/>
    </location>
</feature>
<reference evidence="8" key="1">
    <citation type="submission" date="2025-08" db="UniProtKB">
        <authorList>
            <consortium name="Ensembl"/>
        </authorList>
    </citation>
    <scope>IDENTIFICATION</scope>
</reference>
<proteinExistence type="predicted"/>
<dbReference type="PROSITE" id="PS50923">
    <property type="entry name" value="SUSHI"/>
    <property type="match status" value="3"/>
</dbReference>
<evidence type="ECO:0000256" key="5">
    <source>
        <dbReference type="ARBA" id="ARBA00023180"/>
    </source>
</evidence>
<organism evidence="8 9">
    <name type="scientific">Oryzias sinensis</name>
    <name type="common">Chinese medaka</name>
    <dbReference type="NCBI Taxonomy" id="183150"/>
    <lineage>
        <taxon>Eukaryota</taxon>
        <taxon>Metazoa</taxon>
        <taxon>Chordata</taxon>
        <taxon>Craniata</taxon>
        <taxon>Vertebrata</taxon>
        <taxon>Euteleostomi</taxon>
        <taxon>Actinopterygii</taxon>
        <taxon>Neopterygii</taxon>
        <taxon>Teleostei</taxon>
        <taxon>Neoteleostei</taxon>
        <taxon>Acanthomorphata</taxon>
        <taxon>Ovalentaria</taxon>
        <taxon>Atherinomorphae</taxon>
        <taxon>Beloniformes</taxon>
        <taxon>Adrianichthyidae</taxon>
        <taxon>Oryziinae</taxon>
        <taxon>Oryzias</taxon>
    </lineage>
</organism>
<keyword evidence="2" id="KW-0732">Signal</keyword>
<keyword evidence="9" id="KW-1185">Reference proteome</keyword>
<keyword evidence="3" id="KW-0677">Repeat</keyword>
<evidence type="ECO:0000256" key="3">
    <source>
        <dbReference type="ARBA" id="ARBA00022737"/>
    </source>
</evidence>
<evidence type="ECO:0000259" key="7">
    <source>
        <dbReference type="PROSITE" id="PS50923"/>
    </source>
</evidence>
<sequence length="244" mass="26938">CHSGRTYKFKYSFLQDIPVKYENIVCVLFLSCYLLACSQLPGVLNAHVSEQTRKDVYQLGETILFTCDTGFTSDLPIKYVCSSEGWVTLRQESCYSSTASCEHPSAHGGLRITGLPENNSPIPPGHVLLFGCDDPDKRLNGSSVLICDRDGQWNKPVPSCEAVKCQSLTVSDKILVTGDPEDGTYGNALLFSCKSRSEILKGPTEIYCDESGKWSGEVPECTGTVMLLLQRIESSPQKILTYLW</sequence>
<dbReference type="InterPro" id="IPR035976">
    <property type="entry name" value="Sushi/SCR/CCP_sf"/>
</dbReference>